<dbReference type="InterPro" id="IPR027256">
    <property type="entry name" value="P-typ_ATPase_IB"/>
</dbReference>
<dbReference type="InterPro" id="IPR023214">
    <property type="entry name" value="HAD_sf"/>
</dbReference>
<dbReference type="SUPFAM" id="SSF55008">
    <property type="entry name" value="HMA, heavy metal-associated domain"/>
    <property type="match status" value="1"/>
</dbReference>
<evidence type="ECO:0000256" key="9">
    <source>
        <dbReference type="ARBA" id="ARBA00022796"/>
    </source>
</evidence>
<dbReference type="GO" id="GO:0140581">
    <property type="term" value="F:P-type monovalent copper transporter activity"/>
    <property type="evidence" value="ECO:0007669"/>
    <property type="project" value="UniProtKB-EC"/>
</dbReference>
<dbReference type="Pfam" id="PF00122">
    <property type="entry name" value="E1-E2_ATPase"/>
    <property type="match status" value="1"/>
</dbReference>
<evidence type="ECO:0000256" key="11">
    <source>
        <dbReference type="ARBA" id="ARBA00022967"/>
    </source>
</evidence>
<evidence type="ECO:0000256" key="13">
    <source>
        <dbReference type="ARBA" id="ARBA00023008"/>
    </source>
</evidence>
<dbReference type="Gene3D" id="2.70.150.10">
    <property type="entry name" value="Calcium-transporting ATPase, cytoplasmic transduction domain A"/>
    <property type="match status" value="1"/>
</dbReference>
<dbReference type="InterPro" id="IPR006121">
    <property type="entry name" value="HMA_dom"/>
</dbReference>
<evidence type="ECO:0000256" key="15">
    <source>
        <dbReference type="ARBA" id="ARBA00023136"/>
    </source>
</evidence>
<dbReference type="Gene3D" id="3.40.50.1000">
    <property type="entry name" value="HAD superfamily/HAD-like"/>
    <property type="match status" value="1"/>
</dbReference>
<dbReference type="SFLD" id="SFLDG00002">
    <property type="entry name" value="C1.7:_P-type_atpase_like"/>
    <property type="match status" value="1"/>
</dbReference>
<feature type="transmembrane region" description="Helical" evidence="17">
    <location>
        <begin position="211"/>
        <end position="231"/>
    </location>
</feature>
<comment type="similarity">
    <text evidence="2 17">Belongs to the cation transport ATPase (P-type) (TC 3.A.3) family. Type IB subfamily.</text>
</comment>
<organism evidence="19 20">
    <name type="scientific">Actinomyces graevenitzii</name>
    <dbReference type="NCBI Taxonomy" id="55565"/>
    <lineage>
        <taxon>Bacteria</taxon>
        <taxon>Bacillati</taxon>
        <taxon>Actinomycetota</taxon>
        <taxon>Actinomycetes</taxon>
        <taxon>Actinomycetales</taxon>
        <taxon>Actinomycetaceae</taxon>
        <taxon>Actinomyces</taxon>
    </lineage>
</organism>
<dbReference type="KEGG" id="agh:M3I41_00475"/>
<dbReference type="PANTHER" id="PTHR43520">
    <property type="entry name" value="ATP7, ISOFORM B"/>
    <property type="match status" value="1"/>
</dbReference>
<keyword evidence="6 17" id="KW-0812">Transmembrane</keyword>
<dbReference type="GO" id="GO:0016887">
    <property type="term" value="F:ATP hydrolysis activity"/>
    <property type="evidence" value="ECO:0007669"/>
    <property type="project" value="InterPro"/>
</dbReference>
<comment type="catalytic activity">
    <reaction evidence="16">
        <text>Cu(+)(in) + ATP + H2O = Cu(+)(out) + ADP + phosphate + H(+)</text>
        <dbReference type="Rhea" id="RHEA:25792"/>
        <dbReference type="ChEBI" id="CHEBI:15377"/>
        <dbReference type="ChEBI" id="CHEBI:15378"/>
        <dbReference type="ChEBI" id="CHEBI:30616"/>
        <dbReference type="ChEBI" id="CHEBI:43474"/>
        <dbReference type="ChEBI" id="CHEBI:49552"/>
        <dbReference type="ChEBI" id="CHEBI:456216"/>
        <dbReference type="EC" id="7.2.2.8"/>
    </reaction>
</comment>
<dbReference type="SUPFAM" id="SSF81665">
    <property type="entry name" value="Calcium ATPase, transmembrane domain M"/>
    <property type="match status" value="1"/>
</dbReference>
<evidence type="ECO:0000256" key="3">
    <source>
        <dbReference type="ARBA" id="ARBA00012517"/>
    </source>
</evidence>
<dbReference type="GO" id="GO:0005886">
    <property type="term" value="C:plasma membrane"/>
    <property type="evidence" value="ECO:0007669"/>
    <property type="project" value="UniProtKB-SubCell"/>
</dbReference>
<evidence type="ECO:0000259" key="18">
    <source>
        <dbReference type="PROSITE" id="PS50846"/>
    </source>
</evidence>
<evidence type="ECO:0000256" key="2">
    <source>
        <dbReference type="ARBA" id="ARBA00006024"/>
    </source>
</evidence>
<sequence>MTDIQETTSTSASHGSVDLSVGGMTCASCVARVEKKLNKVAGVNASVNLATESAHVELSAPVDPQQLVAVVEKAGYSATVTKVEDGAVEAMRKQEARHLAHAADLRRRLIVAATLSVPLMVISMVSAAQFYGWQWVVAALALPVVTWCAWPFHKAAFTNLRHGSTTMDTLVSLGVITATLWSLWALIFGGAGTLGMRMSMEFIPRAQSEHAHMYFESAAWIVTFLLTGRLAEARVRHRSGDSLRKLLQLGAKTAARVNADGSVTEIPIDRLQVGDRFRVRPGEKIATDGVVVEGHSAIDASLLTGESLPVDVSAGDEVTGATVNTSGTLVVRATRVGAGTTLSRIAQVVTAAQAEKAPVQRLADRVSSVFVPTVLALAALTFLGWLATGHNAQAAITAAVAVLVIACPCALGLATPTALLVGTGRAAQLGVVIRGPEVLESTRRIDTVVLDKTGTVTTGVMHLAQAVFFDDAAEVSDAGGAGAQAGAASDGATVVDLGEGATLSPAQLQTLALAQALEIPSEHPVARAIVAGTQLDGVQAPQISEFTNHAGRGVSATVVHAAGQVTYAVVGKATWLSQQGVSLEQAEAQVRALEDTGATVVLVASGPDPKSLRLRAALAVRDEPKPTTAKAISELKAMGLRPILLTGDNERAAKFIAAQVGIDDVIAQVLPEDKRDVVARLQGEGANVAMVGDGVNDAAALAQAGAAGLGMAMGTGSDVAIEAADITLVRADLEAVVAAIKVSRATLRIIKQNLFWAFAYNVAAIPLAMAGLLNPMIAGATMAMSSVIVVSNSLRLRRVK</sequence>
<dbReference type="NCBIfam" id="TIGR01494">
    <property type="entry name" value="ATPase_P-type"/>
    <property type="match status" value="2"/>
</dbReference>
<dbReference type="InterPro" id="IPR036412">
    <property type="entry name" value="HAD-like_sf"/>
</dbReference>
<keyword evidence="12 17" id="KW-1133">Transmembrane helix</keyword>
<dbReference type="Gene3D" id="3.40.1110.10">
    <property type="entry name" value="Calcium-transporting ATPase, cytoplasmic domain N"/>
    <property type="match status" value="1"/>
</dbReference>
<dbReference type="SFLD" id="SFLDF00027">
    <property type="entry name" value="p-type_atpase"/>
    <property type="match status" value="1"/>
</dbReference>
<keyword evidence="4" id="KW-0813">Transport</keyword>
<keyword evidence="11" id="KW-1278">Translocase</keyword>
<feature type="domain" description="HMA" evidence="18">
    <location>
        <begin position="15"/>
        <end position="79"/>
    </location>
</feature>
<dbReference type="InterPro" id="IPR017969">
    <property type="entry name" value="Heavy-metal-associated_CS"/>
</dbReference>
<dbReference type="Proteomes" id="UP000830236">
    <property type="component" value="Chromosome"/>
</dbReference>
<proteinExistence type="inferred from homology"/>
<evidence type="ECO:0000256" key="8">
    <source>
        <dbReference type="ARBA" id="ARBA00022741"/>
    </source>
</evidence>
<keyword evidence="5 17" id="KW-1003">Cell membrane</keyword>
<dbReference type="InterPro" id="IPR036163">
    <property type="entry name" value="HMA_dom_sf"/>
</dbReference>
<dbReference type="NCBIfam" id="TIGR01525">
    <property type="entry name" value="ATPase-IB_hvy"/>
    <property type="match status" value="1"/>
</dbReference>
<feature type="transmembrane region" description="Helical" evidence="17">
    <location>
        <begin position="133"/>
        <end position="150"/>
    </location>
</feature>
<evidence type="ECO:0000256" key="17">
    <source>
        <dbReference type="RuleBase" id="RU362081"/>
    </source>
</evidence>
<keyword evidence="7 17" id="KW-0479">Metal-binding</keyword>
<reference evidence="19" key="1">
    <citation type="submission" date="2022-05" db="EMBL/GenBank/DDBJ databases">
        <title>Using nanopore sequencing to obtain complete genomes from saliva samples.</title>
        <authorList>
            <person name="Baker J.L."/>
        </authorList>
    </citation>
    <scope>NUCLEOTIDE SEQUENCE</scope>
    <source>
        <strain evidence="19">JCVI-JB-Ag32</strain>
    </source>
</reference>
<keyword evidence="13" id="KW-0186">Copper</keyword>
<dbReference type="FunFam" id="2.70.150.10:FF:000020">
    <property type="entry name" value="Copper-exporting P-type ATPase A"/>
    <property type="match status" value="1"/>
</dbReference>
<evidence type="ECO:0000313" key="19">
    <source>
        <dbReference type="EMBL" id="UQF79790.1"/>
    </source>
</evidence>
<evidence type="ECO:0000256" key="14">
    <source>
        <dbReference type="ARBA" id="ARBA00023065"/>
    </source>
</evidence>
<protein>
    <recommendedName>
        <fullName evidence="3">P-type Cu(+) transporter</fullName>
        <ecNumber evidence="3">7.2.2.8</ecNumber>
    </recommendedName>
</protein>
<feature type="transmembrane region" description="Helical" evidence="17">
    <location>
        <begin position="369"/>
        <end position="388"/>
    </location>
</feature>
<evidence type="ECO:0000256" key="10">
    <source>
        <dbReference type="ARBA" id="ARBA00022840"/>
    </source>
</evidence>
<evidence type="ECO:0000256" key="6">
    <source>
        <dbReference type="ARBA" id="ARBA00022692"/>
    </source>
</evidence>
<dbReference type="Gene3D" id="3.30.70.100">
    <property type="match status" value="1"/>
</dbReference>
<accession>A0A9E7AFP6</accession>
<keyword evidence="9" id="KW-0187">Copper transport</keyword>
<feature type="transmembrane region" description="Helical" evidence="17">
    <location>
        <begin position="776"/>
        <end position="794"/>
    </location>
</feature>
<dbReference type="SUPFAM" id="SSF81653">
    <property type="entry name" value="Calcium ATPase, transduction domain A"/>
    <property type="match status" value="1"/>
</dbReference>
<keyword evidence="8 17" id="KW-0547">Nucleotide-binding</keyword>
<evidence type="ECO:0000256" key="1">
    <source>
        <dbReference type="ARBA" id="ARBA00004651"/>
    </source>
</evidence>
<feature type="transmembrane region" description="Helical" evidence="17">
    <location>
        <begin position="170"/>
        <end position="191"/>
    </location>
</feature>
<comment type="subcellular location">
    <subcellularLocation>
        <location evidence="1">Cell membrane</location>
        <topology evidence="1">Multi-pass membrane protein</topology>
    </subcellularLocation>
</comment>
<dbReference type="SUPFAM" id="SSF56784">
    <property type="entry name" value="HAD-like"/>
    <property type="match status" value="1"/>
</dbReference>
<dbReference type="SFLD" id="SFLDS00003">
    <property type="entry name" value="Haloacid_Dehalogenase"/>
    <property type="match status" value="1"/>
</dbReference>
<keyword evidence="15 17" id="KW-0472">Membrane</keyword>
<dbReference type="PROSITE" id="PS00154">
    <property type="entry name" value="ATPASE_E1_E2"/>
    <property type="match status" value="1"/>
</dbReference>
<dbReference type="InterPro" id="IPR023299">
    <property type="entry name" value="ATPase_P-typ_cyto_dom_N"/>
</dbReference>
<feature type="transmembrane region" description="Helical" evidence="17">
    <location>
        <begin position="394"/>
        <end position="421"/>
    </location>
</feature>
<evidence type="ECO:0000313" key="20">
    <source>
        <dbReference type="Proteomes" id="UP000830236"/>
    </source>
</evidence>
<dbReference type="AlphaFoldDB" id="A0A9E7AFP6"/>
<keyword evidence="10 17" id="KW-0067">ATP-binding</keyword>
<dbReference type="Pfam" id="PF00403">
    <property type="entry name" value="HMA"/>
    <property type="match status" value="1"/>
</dbReference>
<evidence type="ECO:0000256" key="16">
    <source>
        <dbReference type="ARBA" id="ARBA00049289"/>
    </source>
</evidence>
<dbReference type="Pfam" id="PF00702">
    <property type="entry name" value="Hydrolase"/>
    <property type="match status" value="1"/>
</dbReference>
<dbReference type="EC" id="7.2.2.8" evidence="3"/>
<feature type="transmembrane region" description="Helical" evidence="17">
    <location>
        <begin position="109"/>
        <end position="127"/>
    </location>
</feature>
<dbReference type="FunFam" id="3.30.70.100:FF:000005">
    <property type="entry name" value="Copper-exporting P-type ATPase A"/>
    <property type="match status" value="1"/>
</dbReference>
<dbReference type="GO" id="GO:0055070">
    <property type="term" value="P:copper ion homeostasis"/>
    <property type="evidence" value="ECO:0007669"/>
    <property type="project" value="TreeGrafter"/>
</dbReference>
<dbReference type="InterPro" id="IPR059000">
    <property type="entry name" value="ATPase_P-type_domA"/>
</dbReference>
<dbReference type="GO" id="GO:0043682">
    <property type="term" value="F:P-type divalent copper transporter activity"/>
    <property type="evidence" value="ECO:0007669"/>
    <property type="project" value="TreeGrafter"/>
</dbReference>
<evidence type="ECO:0000256" key="4">
    <source>
        <dbReference type="ARBA" id="ARBA00022448"/>
    </source>
</evidence>
<evidence type="ECO:0000256" key="7">
    <source>
        <dbReference type="ARBA" id="ARBA00022723"/>
    </source>
</evidence>
<dbReference type="PROSITE" id="PS01047">
    <property type="entry name" value="HMA_1"/>
    <property type="match status" value="1"/>
</dbReference>
<dbReference type="InterPro" id="IPR008250">
    <property type="entry name" value="ATPase_P-typ_transduc_dom_A_sf"/>
</dbReference>
<keyword evidence="14" id="KW-0406">Ion transport</keyword>
<dbReference type="InterPro" id="IPR044492">
    <property type="entry name" value="P_typ_ATPase_HD_dom"/>
</dbReference>
<dbReference type="PROSITE" id="PS50846">
    <property type="entry name" value="HMA_2"/>
    <property type="match status" value="1"/>
</dbReference>
<dbReference type="GO" id="GO:0005524">
    <property type="term" value="F:ATP binding"/>
    <property type="evidence" value="ECO:0007669"/>
    <property type="project" value="UniProtKB-UniRule"/>
</dbReference>
<evidence type="ECO:0000256" key="12">
    <source>
        <dbReference type="ARBA" id="ARBA00022989"/>
    </source>
</evidence>
<name>A0A9E7AFP6_9ACTO</name>
<dbReference type="CDD" id="cd00371">
    <property type="entry name" value="HMA"/>
    <property type="match status" value="1"/>
</dbReference>
<dbReference type="InterPro" id="IPR018303">
    <property type="entry name" value="ATPase_P-typ_P_site"/>
</dbReference>
<dbReference type="InterPro" id="IPR023298">
    <property type="entry name" value="ATPase_P-typ_TM_dom_sf"/>
</dbReference>
<dbReference type="PRINTS" id="PR00119">
    <property type="entry name" value="CATATPASE"/>
</dbReference>
<evidence type="ECO:0000256" key="5">
    <source>
        <dbReference type="ARBA" id="ARBA00022475"/>
    </source>
</evidence>
<dbReference type="PANTHER" id="PTHR43520:SF8">
    <property type="entry name" value="P-TYPE CU(+) TRANSPORTER"/>
    <property type="match status" value="1"/>
</dbReference>
<dbReference type="GO" id="GO:0005507">
    <property type="term" value="F:copper ion binding"/>
    <property type="evidence" value="ECO:0007669"/>
    <property type="project" value="TreeGrafter"/>
</dbReference>
<feature type="transmembrane region" description="Helical" evidence="17">
    <location>
        <begin position="753"/>
        <end position="770"/>
    </location>
</feature>
<dbReference type="EMBL" id="CP097095">
    <property type="protein sequence ID" value="UQF79790.1"/>
    <property type="molecule type" value="Genomic_DNA"/>
</dbReference>
<dbReference type="InterPro" id="IPR001757">
    <property type="entry name" value="P_typ_ATPase"/>
</dbReference>
<dbReference type="CDD" id="cd02094">
    <property type="entry name" value="P-type_ATPase_Cu-like"/>
    <property type="match status" value="1"/>
</dbReference>
<gene>
    <name evidence="19" type="ORF">M3I41_00475</name>
</gene>